<organism evidence="1">
    <name type="scientific">Oceaniferula spumae</name>
    <dbReference type="NCBI Taxonomy" id="2979115"/>
    <lineage>
        <taxon>Bacteria</taxon>
        <taxon>Pseudomonadati</taxon>
        <taxon>Verrucomicrobiota</taxon>
        <taxon>Verrucomicrobiia</taxon>
        <taxon>Verrucomicrobiales</taxon>
        <taxon>Verrucomicrobiaceae</taxon>
        <taxon>Oceaniferula</taxon>
    </lineage>
</organism>
<dbReference type="InterPro" id="IPR038765">
    <property type="entry name" value="Papain-like_cys_pep_sf"/>
</dbReference>
<evidence type="ECO:0008006" key="2">
    <source>
        <dbReference type="Google" id="ProtNLM"/>
    </source>
</evidence>
<name>A0AAT9FS86_9BACT</name>
<reference evidence="1" key="1">
    <citation type="submission" date="2024-07" db="EMBL/GenBank/DDBJ databases">
        <title>Complete genome sequence of Verrucomicrobiaceae bacterium NT6N.</title>
        <authorList>
            <person name="Huang C."/>
            <person name="Takami H."/>
            <person name="Hamasaki K."/>
        </authorList>
    </citation>
    <scope>NUCLEOTIDE SEQUENCE</scope>
    <source>
        <strain evidence="1">NT6N</strain>
    </source>
</reference>
<dbReference type="Pfam" id="PF07313">
    <property type="entry name" value="AmiA-like"/>
    <property type="match status" value="1"/>
</dbReference>
<proteinExistence type="predicted"/>
<dbReference type="KEGG" id="osu:NT6N_38350"/>
<sequence>MLLKIRRFSISSLENEIRIGVMRTCFLWFLLLMLLQSASALAGEHLPLSKTFIGQNKFHQMARKAVKEQWGRLPMGSRMVKVAKELEGLPYKSYTLEIDNHVESPSVNFSGMDCWTFFETCLAFCRMLETPKAQYTPHDLLRQIEWTRYRGGRCNGNYLDRIHYLAEWYTDNHKRGNIYDLTRRFPSQRMHNKCQEMTILWKSYRYLKHNPHLRRGMAEHEARLTKMPVYMVPKHKVASIENQLQNGDIIGIASKHNGGYCSHVGIVIKDAQGRARFMHASTTYKKVVIDSTISGYLYKFNKHAGILVARPR</sequence>
<protein>
    <recommendedName>
        <fullName evidence="2">DUF1460 domain-containing protein</fullName>
    </recommendedName>
</protein>
<dbReference type="InterPro" id="IPR010846">
    <property type="entry name" value="AmiA-like"/>
</dbReference>
<dbReference type="Gene3D" id="2.30.260.10">
    <property type="entry name" value="putative xylanase like domain"/>
    <property type="match status" value="1"/>
</dbReference>
<gene>
    <name evidence="1" type="ORF">NT6N_38350</name>
</gene>
<dbReference type="SUPFAM" id="SSF54001">
    <property type="entry name" value="Cysteine proteinases"/>
    <property type="match status" value="1"/>
</dbReference>
<dbReference type="EMBL" id="AP026866">
    <property type="protein sequence ID" value="BDS08795.1"/>
    <property type="molecule type" value="Genomic_DNA"/>
</dbReference>
<dbReference type="AlphaFoldDB" id="A0AAT9FS86"/>
<accession>A0AAT9FS86</accession>
<dbReference type="Gene3D" id="1.10.3670.10">
    <property type="entry name" value="Putative xylanase like domain"/>
    <property type="match status" value="1"/>
</dbReference>
<evidence type="ECO:0000313" key="1">
    <source>
        <dbReference type="EMBL" id="BDS08795.1"/>
    </source>
</evidence>